<dbReference type="Gene3D" id="2.60.120.40">
    <property type="match status" value="1"/>
</dbReference>
<dbReference type="SUPFAM" id="SSF54160">
    <property type="entry name" value="Chromo domain-like"/>
    <property type="match status" value="1"/>
</dbReference>
<name>A0ABN9MLY1_9NEOB</name>
<reference evidence="7" key="1">
    <citation type="submission" date="2023-07" db="EMBL/GenBank/DDBJ databases">
        <authorList>
            <person name="Stuckert A."/>
        </authorList>
    </citation>
    <scope>NUCLEOTIDE SEQUENCE</scope>
</reference>
<dbReference type="SMART" id="SM00110">
    <property type="entry name" value="C1Q"/>
    <property type="match status" value="1"/>
</dbReference>
<dbReference type="PROSITE" id="PS50013">
    <property type="entry name" value="CHROMO_2"/>
    <property type="match status" value="1"/>
</dbReference>
<dbReference type="InterPro" id="IPR001073">
    <property type="entry name" value="C1q_dom"/>
</dbReference>
<organism evidence="7 8">
    <name type="scientific">Ranitomeya imitator</name>
    <name type="common">mimic poison frog</name>
    <dbReference type="NCBI Taxonomy" id="111125"/>
    <lineage>
        <taxon>Eukaryota</taxon>
        <taxon>Metazoa</taxon>
        <taxon>Chordata</taxon>
        <taxon>Craniata</taxon>
        <taxon>Vertebrata</taxon>
        <taxon>Euteleostomi</taxon>
        <taxon>Amphibia</taxon>
        <taxon>Batrachia</taxon>
        <taxon>Anura</taxon>
        <taxon>Neobatrachia</taxon>
        <taxon>Hyloidea</taxon>
        <taxon>Dendrobatidae</taxon>
        <taxon>Dendrobatinae</taxon>
        <taxon>Ranitomeya</taxon>
    </lineage>
</organism>
<keyword evidence="3" id="KW-0964">Secreted</keyword>
<dbReference type="Gene3D" id="2.40.50.40">
    <property type="match status" value="1"/>
</dbReference>
<dbReference type="Pfam" id="PF00385">
    <property type="entry name" value="Chromo"/>
    <property type="match status" value="1"/>
</dbReference>
<dbReference type="CDD" id="cd00024">
    <property type="entry name" value="CD_CSD"/>
    <property type="match status" value="1"/>
</dbReference>
<dbReference type="Pfam" id="PF00386">
    <property type="entry name" value="C1q"/>
    <property type="match status" value="1"/>
</dbReference>
<evidence type="ECO:0000313" key="8">
    <source>
        <dbReference type="Proteomes" id="UP001176940"/>
    </source>
</evidence>
<evidence type="ECO:0000256" key="2">
    <source>
        <dbReference type="ARBA" id="ARBA00004613"/>
    </source>
</evidence>
<keyword evidence="8" id="KW-1185">Reference proteome</keyword>
<evidence type="ECO:0000259" key="5">
    <source>
        <dbReference type="PROSITE" id="PS50013"/>
    </source>
</evidence>
<dbReference type="SMART" id="SM00298">
    <property type="entry name" value="CHROMO"/>
    <property type="match status" value="1"/>
</dbReference>
<dbReference type="EMBL" id="CAUEEQ010075974">
    <property type="protein sequence ID" value="CAJ0966637.1"/>
    <property type="molecule type" value="Genomic_DNA"/>
</dbReference>
<protein>
    <recommendedName>
        <fullName evidence="9">C1q domain-containing protein</fullName>
    </recommendedName>
</protein>
<dbReference type="PANTHER" id="PTHR15427">
    <property type="entry name" value="EMILIN ELASTIN MICROFIBRIL INTERFACE-LOCATED PROTEIN ELASTIN MICROFIBRIL INTERFACER"/>
    <property type="match status" value="1"/>
</dbReference>
<evidence type="ECO:0000256" key="1">
    <source>
        <dbReference type="ARBA" id="ARBA00004123"/>
    </source>
</evidence>
<dbReference type="PANTHER" id="PTHR15427:SF6">
    <property type="entry name" value="MULTIMERIN-2"/>
    <property type="match status" value="1"/>
</dbReference>
<feature type="domain" description="C1q" evidence="6">
    <location>
        <begin position="849"/>
        <end position="977"/>
    </location>
</feature>
<dbReference type="PROSITE" id="PS50871">
    <property type="entry name" value="C1Q"/>
    <property type="match status" value="1"/>
</dbReference>
<dbReference type="InterPro" id="IPR016197">
    <property type="entry name" value="Chromo-like_dom_sf"/>
</dbReference>
<dbReference type="InterPro" id="IPR023780">
    <property type="entry name" value="Chromo_domain"/>
</dbReference>
<dbReference type="Proteomes" id="UP001176940">
    <property type="component" value="Unassembled WGS sequence"/>
</dbReference>
<evidence type="ECO:0000313" key="7">
    <source>
        <dbReference type="EMBL" id="CAJ0966637.1"/>
    </source>
</evidence>
<dbReference type="InterPro" id="IPR000953">
    <property type="entry name" value="Chromo/chromo_shadow_dom"/>
</dbReference>
<dbReference type="SUPFAM" id="SSF49842">
    <property type="entry name" value="TNF-like"/>
    <property type="match status" value="1"/>
</dbReference>
<accession>A0ABN9MLY1</accession>
<feature type="region of interest" description="Disordered" evidence="4">
    <location>
        <begin position="791"/>
        <end position="820"/>
    </location>
</feature>
<evidence type="ECO:0000256" key="4">
    <source>
        <dbReference type="SAM" id="MobiDB-lite"/>
    </source>
</evidence>
<proteinExistence type="predicted"/>
<dbReference type="InterPro" id="IPR050392">
    <property type="entry name" value="Collagen/C1q_domain"/>
</dbReference>
<sequence>MVPSVDPPAPVLVEGVLEYVVEKILDSRISRRKLQYLVKWKCYGQEDNSWVVASDVHAADLVRAFHFARPDRPGSSGEGSVTPPQGGGTVVSSVVRLPPVVMNGTSAGSVHGLPLVAVSGVAGSEVPSTVFLFCSAEVTEIIKAVESQESLLEDIQNDIHQAASHLQELQNVLGDNATTALGNSQNQSVNIYVTEIDDRVVREVVLPHVENFLKAHFSPIWTSFNKSLQNLNNMVKNLSESVEINRGILDVFLENSVPKKDLYELGTKFESKIQENVDKLEQLKQQIDNNFHTQQTVFQHNMTMIKADTDIKLKRNLKFHQSQYSYFNFSIGELRRQQEQIQDDLIDLAQNVTLLCTPRQTEVSSITNSIVNETLMVHENQIKDLLTESEAAFENISILEKWLKELRTDYKENSGKVQMQFIEKSLIMEEIKDLIQRQIVELNFTILSIQNGSDELFRNCDCHKMNLDIIALEEIQRNFSNQFRDVLYGIEDVKQKEGSSNTYLQHSVEDLAQALQFNRQSLAAQQEQGRMLLLTTSQLQTQMKNLTDDVRHIRVDNVQIHKHIKHLDSSFSSLLEDATRHERVLEALLGEEALELLSEDNPEAVYMTVIKMNEVLNSTLHILEKQLISTDSLSERLQFLEMQYGNHNSPESSGTYHVGQNNEGKNPFQNGDVVHMEPNHEAFRDNDADDSEYNDIMTLKKDLQHLRVKVNELESSIFSFPHSMNDTIGDALKPLNTLTTSMKFDIENFRDLYNKHIQLFHKIFGNYEALISSDVYLDIEKLKDLIDKKMKKRQKGGESQRKPEVKKHNDEHWQSDETASPHQGNLYDIIVAMATIMTSTSILCPSLNQKHPLVAFSAGFSSGAEGSNMIRFSDIHLNYGDVFPSDDGHFTAPYSGVYAFSISVDFGVGKGLGHLVFGGRHRIALQNSSTGPAESLKHQFAVVELKKEEKVWFELYQGSIKKNTLGTSLSGYLIFKT</sequence>
<evidence type="ECO:0000256" key="3">
    <source>
        <dbReference type="ARBA" id="ARBA00022525"/>
    </source>
</evidence>
<comment type="subcellular location">
    <subcellularLocation>
        <location evidence="1">Nucleus</location>
    </subcellularLocation>
    <subcellularLocation>
        <location evidence="2">Secreted</location>
    </subcellularLocation>
</comment>
<feature type="domain" description="Chromo" evidence="5">
    <location>
        <begin position="19"/>
        <end position="66"/>
    </location>
</feature>
<evidence type="ECO:0008006" key="9">
    <source>
        <dbReference type="Google" id="ProtNLM"/>
    </source>
</evidence>
<comment type="caution">
    <text evidence="7">The sequence shown here is derived from an EMBL/GenBank/DDBJ whole genome shotgun (WGS) entry which is preliminary data.</text>
</comment>
<gene>
    <name evidence="7" type="ORF">RIMI_LOCUS21506860</name>
</gene>
<evidence type="ECO:0000259" key="6">
    <source>
        <dbReference type="PROSITE" id="PS50871"/>
    </source>
</evidence>
<feature type="compositionally biased region" description="Basic and acidic residues" evidence="4">
    <location>
        <begin position="795"/>
        <end position="815"/>
    </location>
</feature>
<dbReference type="InterPro" id="IPR008983">
    <property type="entry name" value="Tumour_necrosis_fac-like_dom"/>
</dbReference>